<evidence type="ECO:0000256" key="1">
    <source>
        <dbReference type="SAM" id="SignalP"/>
    </source>
</evidence>
<reference evidence="4" key="1">
    <citation type="journal article" date="2019" name="Int. J. Syst. Evol. Microbiol.">
        <title>The Global Catalogue of Microorganisms (GCM) 10K type strain sequencing project: providing services to taxonomists for standard genome sequencing and annotation.</title>
        <authorList>
            <consortium name="The Broad Institute Genomics Platform"/>
            <consortium name="The Broad Institute Genome Sequencing Center for Infectious Disease"/>
            <person name="Wu L."/>
            <person name="Ma J."/>
        </authorList>
    </citation>
    <scope>NUCLEOTIDE SEQUENCE [LARGE SCALE GENOMIC DNA]</scope>
    <source>
        <strain evidence="4">DT28</strain>
    </source>
</reference>
<dbReference type="RefSeq" id="WP_377333357.1">
    <property type="nucleotide sequence ID" value="NZ_JBHSGB010000006.1"/>
</dbReference>
<organism evidence="3 4">
    <name type="scientific">Rheinheimera marina</name>
    <dbReference type="NCBI Taxonomy" id="1774958"/>
    <lineage>
        <taxon>Bacteria</taxon>
        <taxon>Pseudomonadati</taxon>
        <taxon>Pseudomonadota</taxon>
        <taxon>Gammaproteobacteria</taxon>
        <taxon>Chromatiales</taxon>
        <taxon>Chromatiaceae</taxon>
        <taxon>Rheinheimera</taxon>
    </lineage>
</organism>
<keyword evidence="4" id="KW-1185">Reference proteome</keyword>
<keyword evidence="1" id="KW-0732">Signal</keyword>
<proteinExistence type="predicted"/>
<dbReference type="Pfam" id="PF04784">
    <property type="entry name" value="DUF547"/>
    <property type="match status" value="1"/>
</dbReference>
<feature type="chain" id="PRO_5046320797" evidence="1">
    <location>
        <begin position="21"/>
        <end position="388"/>
    </location>
</feature>
<protein>
    <submittedName>
        <fullName evidence="3">DUF547 domain-containing protein</fullName>
    </submittedName>
</protein>
<accession>A0ABV9JLD2</accession>
<dbReference type="Proteomes" id="UP001595962">
    <property type="component" value="Unassembled WGS sequence"/>
</dbReference>
<feature type="domain" description="DUF547" evidence="2">
    <location>
        <begin position="122"/>
        <end position="233"/>
    </location>
</feature>
<evidence type="ECO:0000259" key="2">
    <source>
        <dbReference type="Pfam" id="PF04784"/>
    </source>
</evidence>
<evidence type="ECO:0000313" key="4">
    <source>
        <dbReference type="Proteomes" id="UP001595962"/>
    </source>
</evidence>
<gene>
    <name evidence="3" type="ORF">ACFO3I_08605</name>
</gene>
<dbReference type="InterPro" id="IPR006869">
    <property type="entry name" value="DUF547"/>
</dbReference>
<feature type="signal peptide" evidence="1">
    <location>
        <begin position="1"/>
        <end position="20"/>
    </location>
</feature>
<dbReference type="EMBL" id="JBHSGB010000006">
    <property type="protein sequence ID" value="MFC4655073.1"/>
    <property type="molecule type" value="Genomic_DNA"/>
</dbReference>
<sequence>MKKNWLVASVLLVFTLGIQASEQKLPEHWFGEDPNSTITIDYSDWDYVLQASVLLSGPPSRELASEDRGSIGTRMKNKYNVKTINAGNKFFYERFRKTPELKATVSTIRDSLQKVPAEVQLNQLKNDEQLAYWLNLYNVVVVDEINKVYPQKKLEDFVTDDDGLLERKTVTVEGVALSLNDIQHKVLKVKFNKDPLTLYGMYQGYIGSPSIRKHAYTGDNVRRTLTANAFDFINSNRGTYPAGKEFLVANFYKRNADYFPDFKADLSAHLKEYLSGSDQYSLDNAKKMVAKIDDWTVTDIYGSNQNFGGSVADSSAALLGAFSQIGGPPETSEIANTELLSSALQSRATDYGRFSPELMLRLKELKLRNEQSRGTVTVKDLKEESEQN</sequence>
<name>A0ABV9JLD2_9GAMM</name>
<comment type="caution">
    <text evidence="3">The sequence shown here is derived from an EMBL/GenBank/DDBJ whole genome shotgun (WGS) entry which is preliminary data.</text>
</comment>
<evidence type="ECO:0000313" key="3">
    <source>
        <dbReference type="EMBL" id="MFC4655073.1"/>
    </source>
</evidence>